<evidence type="ECO:0000313" key="8">
    <source>
        <dbReference type="Proteomes" id="UP000245391"/>
    </source>
</evidence>
<evidence type="ECO:0000256" key="1">
    <source>
        <dbReference type="ARBA" id="ARBA00022722"/>
    </source>
</evidence>
<dbReference type="Proteomes" id="UP000245391">
    <property type="component" value="Unassembled WGS sequence"/>
</dbReference>
<dbReference type="GO" id="GO:0006308">
    <property type="term" value="P:DNA catabolic process"/>
    <property type="evidence" value="ECO:0007669"/>
    <property type="project" value="InterPro"/>
</dbReference>
<dbReference type="OrthoDB" id="267579at2"/>
<dbReference type="PANTHER" id="PTHR33146:SF26">
    <property type="entry name" value="ENDONUCLEASE 4"/>
    <property type="match status" value="1"/>
</dbReference>
<keyword evidence="8" id="KW-1185">Reference proteome</keyword>
<dbReference type="InterPro" id="IPR008947">
    <property type="entry name" value="PLipase_C/P1_nuclease_dom_sf"/>
</dbReference>
<dbReference type="GO" id="GO:0046872">
    <property type="term" value="F:metal ion binding"/>
    <property type="evidence" value="ECO:0007669"/>
    <property type="project" value="UniProtKB-KW"/>
</dbReference>
<dbReference type="GO" id="GO:0004519">
    <property type="term" value="F:endonuclease activity"/>
    <property type="evidence" value="ECO:0007669"/>
    <property type="project" value="UniProtKB-KW"/>
</dbReference>
<evidence type="ECO:0000256" key="2">
    <source>
        <dbReference type="ARBA" id="ARBA00022723"/>
    </source>
</evidence>
<dbReference type="SUPFAM" id="SSF48537">
    <property type="entry name" value="Phospholipase C/P1 nuclease"/>
    <property type="match status" value="1"/>
</dbReference>
<evidence type="ECO:0000256" key="4">
    <source>
        <dbReference type="ARBA" id="ARBA00022801"/>
    </source>
</evidence>
<keyword evidence="4" id="KW-0378">Hydrolase</keyword>
<keyword evidence="5" id="KW-1015">Disulfide bond</keyword>
<dbReference type="PANTHER" id="PTHR33146">
    <property type="entry name" value="ENDONUCLEASE 4"/>
    <property type="match status" value="1"/>
</dbReference>
<keyword evidence="6" id="KW-0325">Glycoprotein</keyword>
<dbReference type="GO" id="GO:0003676">
    <property type="term" value="F:nucleic acid binding"/>
    <property type="evidence" value="ECO:0007669"/>
    <property type="project" value="InterPro"/>
</dbReference>
<proteinExistence type="predicted"/>
<evidence type="ECO:0000256" key="3">
    <source>
        <dbReference type="ARBA" id="ARBA00022759"/>
    </source>
</evidence>
<dbReference type="GO" id="GO:0016788">
    <property type="term" value="F:hydrolase activity, acting on ester bonds"/>
    <property type="evidence" value="ECO:0007669"/>
    <property type="project" value="InterPro"/>
</dbReference>
<dbReference type="InterPro" id="IPR003154">
    <property type="entry name" value="S1/P1nuclease"/>
</dbReference>
<dbReference type="AlphaFoldDB" id="A0A317F8G0"/>
<organism evidence="7 8">
    <name type="scientific">Pedobacter paludis</name>
    <dbReference type="NCBI Taxonomy" id="2203212"/>
    <lineage>
        <taxon>Bacteria</taxon>
        <taxon>Pseudomonadati</taxon>
        <taxon>Bacteroidota</taxon>
        <taxon>Sphingobacteriia</taxon>
        <taxon>Sphingobacteriales</taxon>
        <taxon>Sphingobacteriaceae</taxon>
        <taxon>Pedobacter</taxon>
    </lineage>
</organism>
<evidence type="ECO:0000256" key="6">
    <source>
        <dbReference type="ARBA" id="ARBA00023180"/>
    </source>
</evidence>
<reference evidence="8" key="1">
    <citation type="submission" date="2018-05" db="EMBL/GenBank/DDBJ databases">
        <title>Pedobacter paludis sp. nov., isolated from wetland soil.</title>
        <authorList>
            <person name="Zhang Y."/>
        </authorList>
    </citation>
    <scope>NUCLEOTIDE SEQUENCE [LARGE SCALE GENOMIC DNA]</scope>
    <source>
        <strain evidence="8">R-8</strain>
    </source>
</reference>
<protein>
    <submittedName>
        <fullName evidence="7">S1/P1 Nuclease</fullName>
    </submittedName>
</protein>
<keyword evidence="3" id="KW-0255">Endonuclease</keyword>
<keyword evidence="1" id="KW-0540">Nuclease</keyword>
<evidence type="ECO:0000313" key="7">
    <source>
        <dbReference type="EMBL" id="PWS33848.1"/>
    </source>
</evidence>
<dbReference type="Gene3D" id="1.10.575.10">
    <property type="entry name" value="P1 Nuclease"/>
    <property type="match status" value="1"/>
</dbReference>
<comment type="caution">
    <text evidence="7">The sequence shown here is derived from an EMBL/GenBank/DDBJ whole genome shotgun (WGS) entry which is preliminary data.</text>
</comment>
<name>A0A317F8G0_9SPHI</name>
<dbReference type="EMBL" id="QGNY01000001">
    <property type="protein sequence ID" value="PWS33848.1"/>
    <property type="molecule type" value="Genomic_DNA"/>
</dbReference>
<evidence type="ECO:0000256" key="5">
    <source>
        <dbReference type="ARBA" id="ARBA00023157"/>
    </source>
</evidence>
<accession>A0A317F8G0</accession>
<dbReference type="CDD" id="cd11010">
    <property type="entry name" value="S1-P1_nuclease"/>
    <property type="match status" value="1"/>
</dbReference>
<gene>
    <name evidence="7" type="ORF">DF947_04360</name>
</gene>
<sequence length="267" mass="30271">MKKYLTIFALFLTSITLISWGFKGHKTVASIADRHLKPEAKAAVKDLLGNESIQDVSTWADEVRSQAEYKNTGNWHFINLPLGLSRGQLKDSVENLKEENLFQAYNDMIAQIKDPNLSKAKKAVALKFIIHLIGDAHQPMHISRAEDKGGNTIQVQFMGKGTNLHTLWDSKLIDYQNLTIEQMAENDSVSKRQIRKWQRAKPLQWIYESYQISSQIYANTPSGSILGEDYYKTNIGIANQRMEMAGIRLAGVLNKLFKHGVSYAKEN</sequence>
<keyword evidence="2" id="KW-0479">Metal-binding</keyword>
<dbReference type="Pfam" id="PF02265">
    <property type="entry name" value="S1-P1_nuclease"/>
    <property type="match status" value="1"/>
</dbReference>
<dbReference type="RefSeq" id="WP_109928428.1">
    <property type="nucleotide sequence ID" value="NZ_QGNY01000001.1"/>
</dbReference>